<dbReference type="AlphaFoldDB" id="A0A562LPG9"/>
<gene>
    <name evidence="5" type="ORF">IP93_02075</name>
</gene>
<evidence type="ECO:0000256" key="3">
    <source>
        <dbReference type="ARBA" id="ARBA00023002"/>
    </source>
</evidence>
<proteinExistence type="predicted"/>
<dbReference type="GO" id="GO:0005506">
    <property type="term" value="F:iron ion binding"/>
    <property type="evidence" value="ECO:0007669"/>
    <property type="project" value="InterPro"/>
</dbReference>
<dbReference type="InterPro" id="IPR006620">
    <property type="entry name" value="Pro_4_hyd_alph"/>
</dbReference>
<accession>A0A562LPG9</accession>
<evidence type="ECO:0000256" key="2">
    <source>
        <dbReference type="ARBA" id="ARBA00022964"/>
    </source>
</evidence>
<dbReference type="PANTHER" id="PTHR12117:SF0">
    <property type="entry name" value="PROLYL 3-HYDROXYLASE OGFOD1"/>
    <property type="match status" value="1"/>
</dbReference>
<sequence length="310" mass="34880">MPAPASPNPALVNPHACLQADAIRNTFEHARPFAHCVIDDFLTEDFARSLVDAFPAFSDGNATSENGTVGGKATIERIAGLAEPFAELDRLVQSRPFLDLASRLTGIPDLLYDVDYFGGGTHENRHGQSLDTHIDFNRHPRTGWHRRLNLIVYLNTDWKPEWGGTLQLRGDPHGASPTETVNIVPTFNRCVIFETTEHSWHGFDPITLPAEHRELGRKSVALYFYTKERPAEQTAPRHSTVYVDRPLPPHIVPGRTLSDRDHAELQELLARRDGHIRRLYRDISDLQANLDRTFVGQIGGLARRVLGRLR</sequence>
<name>A0A562LPG9_9GAMM</name>
<evidence type="ECO:0000259" key="4">
    <source>
        <dbReference type="SMART" id="SM00702"/>
    </source>
</evidence>
<dbReference type="InterPro" id="IPR044862">
    <property type="entry name" value="Pro_4_hyd_alph_FE2OG_OXY"/>
</dbReference>
<feature type="domain" description="Prolyl 4-hydroxylase alpha subunit" evidence="4">
    <location>
        <begin position="32"/>
        <end position="226"/>
    </location>
</feature>
<organism evidence="5 6">
    <name type="scientific">Aerolutibacter ruishenii</name>
    <dbReference type="NCBI Taxonomy" id="686800"/>
    <lineage>
        <taxon>Bacteria</taxon>
        <taxon>Pseudomonadati</taxon>
        <taxon>Pseudomonadota</taxon>
        <taxon>Gammaproteobacteria</taxon>
        <taxon>Lysobacterales</taxon>
        <taxon>Lysobacteraceae</taxon>
        <taxon>Aerolutibacter</taxon>
    </lineage>
</organism>
<dbReference type="EMBL" id="VLKP01000008">
    <property type="protein sequence ID" value="TWI09458.1"/>
    <property type="molecule type" value="Genomic_DNA"/>
</dbReference>
<dbReference type="Proteomes" id="UP000316471">
    <property type="component" value="Unassembled WGS sequence"/>
</dbReference>
<keyword evidence="2" id="KW-0223">Dioxygenase</keyword>
<comment type="caution">
    <text evidence="5">The sequence shown here is derived from an EMBL/GenBank/DDBJ whole genome shotgun (WGS) entry which is preliminary data.</text>
</comment>
<protein>
    <submittedName>
        <fullName evidence="5">2-oxoglutarate-Fe(II)-dependent oxygenase superfamily protein</fullName>
    </submittedName>
</protein>
<dbReference type="OrthoDB" id="9783171at2"/>
<keyword evidence="3" id="KW-0560">Oxidoreductase</keyword>
<dbReference type="RefSeq" id="WP_144815322.1">
    <property type="nucleotide sequence ID" value="NZ_VLKP01000008.1"/>
</dbReference>
<dbReference type="InterPro" id="IPR051842">
    <property type="entry name" value="uS12_prolyl_hydroxylase"/>
</dbReference>
<dbReference type="GO" id="GO:0031418">
    <property type="term" value="F:L-ascorbic acid binding"/>
    <property type="evidence" value="ECO:0007669"/>
    <property type="project" value="InterPro"/>
</dbReference>
<evidence type="ECO:0000313" key="5">
    <source>
        <dbReference type="EMBL" id="TWI09458.1"/>
    </source>
</evidence>
<evidence type="ECO:0000256" key="1">
    <source>
        <dbReference type="ARBA" id="ARBA00001961"/>
    </source>
</evidence>
<dbReference type="Pfam" id="PF13640">
    <property type="entry name" value="2OG-FeII_Oxy_3"/>
    <property type="match status" value="1"/>
</dbReference>
<dbReference type="GO" id="GO:0005737">
    <property type="term" value="C:cytoplasm"/>
    <property type="evidence" value="ECO:0007669"/>
    <property type="project" value="TreeGrafter"/>
</dbReference>
<dbReference type="GO" id="GO:0031543">
    <property type="term" value="F:peptidyl-proline dioxygenase activity"/>
    <property type="evidence" value="ECO:0007669"/>
    <property type="project" value="TreeGrafter"/>
</dbReference>
<dbReference type="PANTHER" id="PTHR12117">
    <property type="entry name" value="HISTONE ACETYLTRANSFERASE COMPLEX"/>
    <property type="match status" value="1"/>
</dbReference>
<dbReference type="SMART" id="SM00702">
    <property type="entry name" value="P4Hc"/>
    <property type="match status" value="1"/>
</dbReference>
<keyword evidence="6" id="KW-1185">Reference proteome</keyword>
<reference evidence="5 6" key="1">
    <citation type="journal article" date="2015" name="Stand. Genomic Sci.">
        <title>Genomic Encyclopedia of Bacterial and Archaeal Type Strains, Phase III: the genomes of soil and plant-associated and newly described type strains.</title>
        <authorList>
            <person name="Whitman W.B."/>
            <person name="Woyke T."/>
            <person name="Klenk H.P."/>
            <person name="Zhou Y."/>
            <person name="Lilburn T.G."/>
            <person name="Beck B.J."/>
            <person name="De Vos P."/>
            <person name="Vandamme P."/>
            <person name="Eisen J.A."/>
            <person name="Garrity G."/>
            <person name="Hugenholtz P."/>
            <person name="Kyrpides N.C."/>
        </authorList>
    </citation>
    <scope>NUCLEOTIDE SEQUENCE [LARGE SCALE GENOMIC DNA]</scope>
    <source>
        <strain evidence="5 6">CGMCC 1.10136</strain>
    </source>
</reference>
<evidence type="ECO:0000313" key="6">
    <source>
        <dbReference type="Proteomes" id="UP000316471"/>
    </source>
</evidence>
<dbReference type="GO" id="GO:0006449">
    <property type="term" value="P:regulation of translational termination"/>
    <property type="evidence" value="ECO:0007669"/>
    <property type="project" value="TreeGrafter"/>
</dbReference>
<dbReference type="Gene3D" id="2.60.120.620">
    <property type="entry name" value="q2cbj1_9rhob like domain"/>
    <property type="match status" value="1"/>
</dbReference>
<comment type="cofactor">
    <cofactor evidence="1">
        <name>L-ascorbate</name>
        <dbReference type="ChEBI" id="CHEBI:38290"/>
    </cofactor>
</comment>